<dbReference type="InterPro" id="IPR011701">
    <property type="entry name" value="MFS"/>
</dbReference>
<dbReference type="Gene3D" id="1.20.1250.20">
    <property type="entry name" value="MFS general substrate transporter like domains"/>
    <property type="match status" value="1"/>
</dbReference>
<accession>A0A2U1CLL8</accession>
<dbReference type="EMBL" id="QEKO01000003">
    <property type="protein sequence ID" value="PVY61895.1"/>
    <property type="molecule type" value="Genomic_DNA"/>
</dbReference>
<evidence type="ECO:0000313" key="6">
    <source>
        <dbReference type="Proteomes" id="UP000246145"/>
    </source>
</evidence>
<dbReference type="InterPro" id="IPR036259">
    <property type="entry name" value="MFS_trans_sf"/>
</dbReference>
<reference evidence="5 6" key="1">
    <citation type="submission" date="2018-04" db="EMBL/GenBank/DDBJ databases">
        <title>Genomic Encyclopedia of Type Strains, Phase IV (KMG-IV): sequencing the most valuable type-strain genomes for metagenomic binning, comparative biology and taxonomic classification.</title>
        <authorList>
            <person name="Goeker M."/>
        </authorList>
    </citation>
    <scope>NUCLEOTIDE SEQUENCE [LARGE SCALE GENOMIC DNA]</scope>
    <source>
        <strain evidence="5 6">DSM 10065</strain>
    </source>
</reference>
<protein>
    <submittedName>
        <fullName evidence="5">CP family cyanate transporter-like MFS transporter</fullName>
    </submittedName>
</protein>
<feature type="transmembrane region" description="Helical" evidence="4">
    <location>
        <begin position="285"/>
        <end position="304"/>
    </location>
</feature>
<name>A0A2U1CLL8_9BURK</name>
<dbReference type="Pfam" id="PF07690">
    <property type="entry name" value="MFS_1"/>
    <property type="match status" value="1"/>
</dbReference>
<dbReference type="SUPFAM" id="SSF103473">
    <property type="entry name" value="MFS general substrate transporter"/>
    <property type="match status" value="1"/>
</dbReference>
<comment type="caution">
    <text evidence="5">The sequence shown here is derived from an EMBL/GenBank/DDBJ whole genome shotgun (WGS) entry which is preliminary data.</text>
</comment>
<evidence type="ECO:0000256" key="2">
    <source>
        <dbReference type="ARBA" id="ARBA00022989"/>
    </source>
</evidence>
<evidence type="ECO:0000256" key="4">
    <source>
        <dbReference type="SAM" id="Phobius"/>
    </source>
</evidence>
<feature type="transmembrane region" description="Helical" evidence="4">
    <location>
        <begin position="177"/>
        <end position="202"/>
    </location>
</feature>
<sequence length="401" mass="42033">MILLMHTSSTVSRTASSRALLIMGIVFIASCLRAPITVLGPLLDPIRTAAGLGVAQAGMLTTLPLLAFAVVSPWAATMSNKYGLERMLFWALAVLLAGILVRSAGPTWALFGGTCLMGGSIAVANVLLPSLLKRDFPHDTARLTAYYALAMILAAGVMSTVVVPFHELMVGNWRLSLASVAVLPLIAMVSWWPQLYAGAVLPPQPAVPIARGTVWRSMLAWQVAAYLGLTCFIHFAAIAWLPAILLGAGFSPAQAGVQHGWMQLAGIVPALALGPLLRRLPDQRWLAFVSPALSAVALLGFMVLPRWATGWSFAFGVGMGSALILSLAFVGLRAPSQQVAASLSGMAQCVGYLLAAVGPTLFGALQEATGSWSTPLGTCVALCAVMCALGLRIGRKGHVQQ</sequence>
<evidence type="ECO:0000313" key="5">
    <source>
        <dbReference type="EMBL" id="PVY61895.1"/>
    </source>
</evidence>
<feature type="transmembrane region" description="Helical" evidence="4">
    <location>
        <begin position="374"/>
        <end position="394"/>
    </location>
</feature>
<gene>
    <name evidence="5" type="ORF">C7440_2629</name>
</gene>
<evidence type="ECO:0000256" key="1">
    <source>
        <dbReference type="ARBA" id="ARBA00022692"/>
    </source>
</evidence>
<keyword evidence="2 4" id="KW-1133">Transmembrane helix</keyword>
<feature type="transmembrane region" description="Helical" evidence="4">
    <location>
        <begin position="110"/>
        <end position="132"/>
    </location>
</feature>
<organism evidence="5 6">
    <name type="scientific">Pusillimonas noertemannii</name>
    <dbReference type="NCBI Taxonomy" id="305977"/>
    <lineage>
        <taxon>Bacteria</taxon>
        <taxon>Pseudomonadati</taxon>
        <taxon>Pseudomonadota</taxon>
        <taxon>Betaproteobacteria</taxon>
        <taxon>Burkholderiales</taxon>
        <taxon>Alcaligenaceae</taxon>
        <taxon>Pusillimonas</taxon>
    </lineage>
</organism>
<dbReference type="PANTHER" id="PTHR23523:SF2">
    <property type="entry name" value="2-NITROIMIDAZOLE TRANSPORTER"/>
    <property type="match status" value="1"/>
</dbReference>
<keyword evidence="3 4" id="KW-0472">Membrane</keyword>
<dbReference type="PANTHER" id="PTHR23523">
    <property type="match status" value="1"/>
</dbReference>
<dbReference type="GO" id="GO:0022857">
    <property type="term" value="F:transmembrane transporter activity"/>
    <property type="evidence" value="ECO:0007669"/>
    <property type="project" value="InterPro"/>
</dbReference>
<keyword evidence="6" id="KW-1185">Reference proteome</keyword>
<feature type="transmembrane region" description="Helical" evidence="4">
    <location>
        <begin position="223"/>
        <end position="248"/>
    </location>
</feature>
<feature type="transmembrane region" description="Helical" evidence="4">
    <location>
        <begin position="260"/>
        <end position="278"/>
    </location>
</feature>
<feature type="transmembrane region" description="Helical" evidence="4">
    <location>
        <begin position="20"/>
        <end position="43"/>
    </location>
</feature>
<evidence type="ECO:0000256" key="3">
    <source>
        <dbReference type="ARBA" id="ARBA00023136"/>
    </source>
</evidence>
<dbReference type="InterPro" id="IPR052524">
    <property type="entry name" value="MFS_Cyanate_Porter"/>
</dbReference>
<proteinExistence type="predicted"/>
<dbReference type="AlphaFoldDB" id="A0A2U1CLL8"/>
<keyword evidence="1 4" id="KW-0812">Transmembrane</keyword>
<feature type="transmembrane region" description="Helical" evidence="4">
    <location>
        <begin position="49"/>
        <end position="75"/>
    </location>
</feature>
<feature type="transmembrane region" description="Helical" evidence="4">
    <location>
        <begin position="87"/>
        <end position="104"/>
    </location>
</feature>
<dbReference type="Proteomes" id="UP000246145">
    <property type="component" value="Unassembled WGS sequence"/>
</dbReference>
<feature type="transmembrane region" description="Helical" evidence="4">
    <location>
        <begin position="310"/>
        <end position="332"/>
    </location>
</feature>
<dbReference type="STRING" id="1231391.GCA_000308195_00445"/>
<feature type="transmembrane region" description="Helical" evidence="4">
    <location>
        <begin position="144"/>
        <end position="165"/>
    </location>
</feature>
<feature type="transmembrane region" description="Helical" evidence="4">
    <location>
        <begin position="339"/>
        <end position="362"/>
    </location>
</feature>